<dbReference type="Gene3D" id="1.10.443.20">
    <property type="entry name" value="Centromere DNA-binding protein complex CBF3 subunit, domain 2"/>
    <property type="match status" value="1"/>
</dbReference>
<dbReference type="AlphaFoldDB" id="A0A168MJD6"/>
<dbReference type="InParanoid" id="A0A168MJD6"/>
<gene>
    <name evidence="3" type="primary">ABSGL_04186.1 scaffold 5169</name>
</gene>
<feature type="region of interest" description="Disordered" evidence="1">
    <location>
        <begin position="15"/>
        <end position="47"/>
    </location>
</feature>
<feature type="domain" description="Ndc10" evidence="2">
    <location>
        <begin position="24"/>
        <end position="172"/>
    </location>
</feature>
<evidence type="ECO:0000256" key="1">
    <source>
        <dbReference type="SAM" id="MobiDB-lite"/>
    </source>
</evidence>
<dbReference type="Pfam" id="PF16787">
    <property type="entry name" value="NDC10_II"/>
    <property type="match status" value="1"/>
</dbReference>
<name>A0A168MJD6_ABSGL</name>
<keyword evidence="4" id="KW-1185">Reference proteome</keyword>
<evidence type="ECO:0000259" key="2">
    <source>
        <dbReference type="Pfam" id="PF16787"/>
    </source>
</evidence>
<evidence type="ECO:0000313" key="3">
    <source>
        <dbReference type="EMBL" id="SAL98631.1"/>
    </source>
</evidence>
<dbReference type="GO" id="GO:0003677">
    <property type="term" value="F:DNA binding"/>
    <property type="evidence" value="ECO:0007669"/>
    <property type="project" value="InterPro"/>
</dbReference>
<reference evidence="3" key="1">
    <citation type="submission" date="2016-04" db="EMBL/GenBank/DDBJ databases">
        <authorList>
            <person name="Evans L.H."/>
            <person name="Alamgir A."/>
            <person name="Owens N."/>
            <person name="Weber N.D."/>
            <person name="Virtaneva K."/>
            <person name="Barbian K."/>
            <person name="Babar A."/>
            <person name="Rosenke K."/>
        </authorList>
    </citation>
    <scope>NUCLEOTIDE SEQUENCE [LARGE SCALE GENOMIC DNA]</scope>
    <source>
        <strain evidence="3">CBS 101.48</strain>
    </source>
</reference>
<evidence type="ECO:0000313" key="4">
    <source>
        <dbReference type="Proteomes" id="UP000078561"/>
    </source>
</evidence>
<dbReference type="Proteomes" id="UP000078561">
    <property type="component" value="Unassembled WGS sequence"/>
</dbReference>
<proteinExistence type="predicted"/>
<dbReference type="InterPro" id="IPR031872">
    <property type="entry name" value="NDC10_II"/>
</dbReference>
<dbReference type="InterPro" id="IPR038279">
    <property type="entry name" value="Ndc10_dom2_sf"/>
</dbReference>
<protein>
    <recommendedName>
        <fullName evidence="2">Ndc10 domain-containing protein</fullName>
    </recommendedName>
</protein>
<sequence length="210" mass="23709">MRGTQFEIKINPFRQAQERSNSFHRESVGKALSSPGIRSNKKTHINGGSSVRMAGIVCANENQIRRQGRWNDTTMTSAYLTSLPREMLRSMAESPPPNGRSFYLARTALDPPTASARKLSLDNLIQPTVAANAFVPVIMMLRKSFIQHSVLMMEVHPFHPIWQHAIFSDPAYFSLEWDLLHIKAQEHDPAHTLLQQCAPLHSRFQTPIGP</sequence>
<dbReference type="EMBL" id="LT552278">
    <property type="protein sequence ID" value="SAL98631.1"/>
    <property type="molecule type" value="Genomic_DNA"/>
</dbReference>
<organism evidence="3">
    <name type="scientific">Absidia glauca</name>
    <name type="common">Pin mould</name>
    <dbReference type="NCBI Taxonomy" id="4829"/>
    <lineage>
        <taxon>Eukaryota</taxon>
        <taxon>Fungi</taxon>
        <taxon>Fungi incertae sedis</taxon>
        <taxon>Mucoromycota</taxon>
        <taxon>Mucoromycotina</taxon>
        <taxon>Mucoromycetes</taxon>
        <taxon>Mucorales</taxon>
        <taxon>Cunninghamellaceae</taxon>
        <taxon>Absidia</taxon>
    </lineage>
</organism>
<accession>A0A168MJD6</accession>